<protein>
    <recommendedName>
        <fullName evidence="6">Small ribosomal subunit protein uS7</fullName>
    </recommendedName>
</protein>
<evidence type="ECO:0000313" key="9">
    <source>
        <dbReference type="EMBL" id="RDI46981.1"/>
    </source>
</evidence>
<dbReference type="Pfam" id="PF00177">
    <property type="entry name" value="Ribosomal_S7"/>
    <property type="match status" value="1"/>
</dbReference>
<keyword evidence="10" id="KW-1185">Reference proteome</keyword>
<comment type="subunit">
    <text evidence="6">Part of the 30S ribosomal subunit. Contacts proteins S9 and S11.</text>
</comment>
<evidence type="ECO:0000256" key="6">
    <source>
        <dbReference type="HAMAP-Rule" id="MF_00480"/>
    </source>
</evidence>
<accession>A0A370GU16</accession>
<evidence type="ECO:0000256" key="3">
    <source>
        <dbReference type="ARBA" id="ARBA00022884"/>
    </source>
</evidence>
<keyword evidence="4 6" id="KW-0689">Ribosomal protein</keyword>
<dbReference type="InterPro" id="IPR023798">
    <property type="entry name" value="Ribosomal_uS7_dom"/>
</dbReference>
<evidence type="ECO:0000256" key="7">
    <source>
        <dbReference type="SAM" id="MobiDB-lite"/>
    </source>
</evidence>
<dbReference type="RefSeq" id="WP_114833748.1">
    <property type="nucleotide sequence ID" value="NZ_LR699114.1"/>
</dbReference>
<keyword evidence="2 6" id="KW-0699">rRNA-binding</keyword>
<evidence type="ECO:0000256" key="4">
    <source>
        <dbReference type="ARBA" id="ARBA00022980"/>
    </source>
</evidence>
<dbReference type="OrthoDB" id="9807653at2"/>
<proteinExistence type="inferred from homology"/>
<feature type="compositionally biased region" description="Basic and acidic residues" evidence="7">
    <location>
        <begin position="55"/>
        <end position="71"/>
    </location>
</feature>
<sequence>MPRRKAAIKREVLPDPLFGSDQVAKFINVVMRAGKKSIAETIVYNALNTLTDRLKKESKGDKGEGEGEGGKGKKTAAASPKSKTHTHSKQEILESLQKALGNVAPTVEVKSRRVGGATYQVPVEVAADRGLALAMRWVVKAAKSRSEKTMALRLAAELYEACMGRGASVKTRDDVHRMAKANQAFAHYRW</sequence>
<reference evidence="9 10" key="1">
    <citation type="submission" date="2018-07" db="EMBL/GenBank/DDBJ databases">
        <title>Genomic Encyclopedia of Type Strains, Phase IV (KMG-IV): sequencing the most valuable type-strain genomes for metagenomic binning, comparative biology and taxonomic classification.</title>
        <authorList>
            <person name="Goeker M."/>
        </authorList>
    </citation>
    <scope>NUCLEOTIDE SEQUENCE [LARGE SCALE GENOMIC DNA]</scope>
    <source>
        <strain evidence="9 10">DSM 16500</strain>
    </source>
</reference>
<dbReference type="InterPro" id="IPR005717">
    <property type="entry name" value="Ribosomal_uS7_bac/org-type"/>
</dbReference>
<organism evidence="9 10">
    <name type="scientific">Aquicella lusitana</name>
    <dbReference type="NCBI Taxonomy" id="254246"/>
    <lineage>
        <taxon>Bacteria</taxon>
        <taxon>Pseudomonadati</taxon>
        <taxon>Pseudomonadota</taxon>
        <taxon>Gammaproteobacteria</taxon>
        <taxon>Legionellales</taxon>
        <taxon>Coxiellaceae</taxon>
        <taxon>Aquicella</taxon>
    </lineage>
</organism>
<dbReference type="GO" id="GO:0006412">
    <property type="term" value="P:translation"/>
    <property type="evidence" value="ECO:0007669"/>
    <property type="project" value="UniProtKB-UniRule"/>
</dbReference>
<keyword evidence="6" id="KW-0820">tRNA-binding</keyword>
<dbReference type="InterPro" id="IPR000235">
    <property type="entry name" value="Ribosomal_uS7"/>
</dbReference>
<dbReference type="CDD" id="cd14869">
    <property type="entry name" value="uS7_Bacteria"/>
    <property type="match status" value="1"/>
</dbReference>
<comment type="similarity">
    <text evidence="1 6">Belongs to the universal ribosomal protein uS7 family.</text>
</comment>
<feature type="domain" description="Small ribosomal subunit protein uS7" evidence="8">
    <location>
        <begin position="2"/>
        <end position="183"/>
    </location>
</feature>
<dbReference type="AlphaFoldDB" id="A0A370GU16"/>
<dbReference type="HAMAP" id="MF_00480_B">
    <property type="entry name" value="Ribosomal_uS7_B"/>
    <property type="match status" value="1"/>
</dbReference>
<evidence type="ECO:0000256" key="2">
    <source>
        <dbReference type="ARBA" id="ARBA00022730"/>
    </source>
</evidence>
<dbReference type="GO" id="GO:0000049">
    <property type="term" value="F:tRNA binding"/>
    <property type="evidence" value="ECO:0007669"/>
    <property type="project" value="UniProtKB-UniRule"/>
</dbReference>
<dbReference type="PANTHER" id="PTHR11205">
    <property type="entry name" value="RIBOSOMAL PROTEIN S7"/>
    <property type="match status" value="1"/>
</dbReference>
<dbReference type="GO" id="GO:0015935">
    <property type="term" value="C:small ribosomal subunit"/>
    <property type="evidence" value="ECO:0007669"/>
    <property type="project" value="InterPro"/>
</dbReference>
<keyword evidence="5 6" id="KW-0687">Ribonucleoprotein</keyword>
<dbReference type="GO" id="GO:0003735">
    <property type="term" value="F:structural constituent of ribosome"/>
    <property type="evidence" value="ECO:0007669"/>
    <property type="project" value="InterPro"/>
</dbReference>
<evidence type="ECO:0000256" key="1">
    <source>
        <dbReference type="ARBA" id="ARBA00007151"/>
    </source>
</evidence>
<evidence type="ECO:0000259" key="8">
    <source>
        <dbReference type="Pfam" id="PF00177"/>
    </source>
</evidence>
<name>A0A370GU16_9COXI</name>
<dbReference type="EMBL" id="QQAX01000004">
    <property type="protein sequence ID" value="RDI46981.1"/>
    <property type="molecule type" value="Genomic_DNA"/>
</dbReference>
<evidence type="ECO:0000313" key="10">
    <source>
        <dbReference type="Proteomes" id="UP000254720"/>
    </source>
</evidence>
<dbReference type="PIRSF" id="PIRSF002122">
    <property type="entry name" value="RPS7p_RPS7a_RPS5e_RPS7o"/>
    <property type="match status" value="1"/>
</dbReference>
<dbReference type="GO" id="GO:0019843">
    <property type="term" value="F:rRNA binding"/>
    <property type="evidence" value="ECO:0007669"/>
    <property type="project" value="UniProtKB-UniRule"/>
</dbReference>
<dbReference type="NCBIfam" id="TIGR01029">
    <property type="entry name" value="rpsG_bact"/>
    <property type="match status" value="1"/>
</dbReference>
<keyword evidence="3 6" id="KW-0694">RNA-binding</keyword>
<dbReference type="Gene3D" id="1.10.455.10">
    <property type="entry name" value="Ribosomal protein S7 domain"/>
    <property type="match status" value="1"/>
</dbReference>
<dbReference type="InterPro" id="IPR036823">
    <property type="entry name" value="Ribosomal_uS7_dom_sf"/>
</dbReference>
<comment type="function">
    <text evidence="6">One of the primary rRNA binding proteins, it binds directly to 16S rRNA where it nucleates assembly of the head domain of the 30S subunit. Is located at the subunit interface close to the decoding center, probably blocks exit of the E-site tRNA.</text>
</comment>
<feature type="region of interest" description="Disordered" evidence="7">
    <location>
        <begin position="55"/>
        <end position="90"/>
    </location>
</feature>
<dbReference type="Proteomes" id="UP000254720">
    <property type="component" value="Unassembled WGS sequence"/>
</dbReference>
<gene>
    <name evidence="6" type="primary">rpsG</name>
    <name evidence="9" type="ORF">C8D86_104104</name>
</gene>
<dbReference type="SUPFAM" id="SSF47973">
    <property type="entry name" value="Ribosomal protein S7"/>
    <property type="match status" value="1"/>
</dbReference>
<comment type="caution">
    <text evidence="9">The sequence shown here is derived from an EMBL/GenBank/DDBJ whole genome shotgun (WGS) entry which is preliminary data.</text>
</comment>
<evidence type="ECO:0000256" key="5">
    <source>
        <dbReference type="ARBA" id="ARBA00023274"/>
    </source>
</evidence>